<evidence type="ECO:0000256" key="1">
    <source>
        <dbReference type="SAM" id="Phobius"/>
    </source>
</evidence>
<proteinExistence type="predicted"/>
<keyword evidence="3" id="KW-1185">Reference proteome</keyword>
<feature type="transmembrane region" description="Helical" evidence="1">
    <location>
        <begin position="146"/>
        <end position="164"/>
    </location>
</feature>
<comment type="caution">
    <text evidence="2">The sequence shown here is derived from an EMBL/GenBank/DDBJ whole genome shotgun (WGS) entry which is preliminary data.</text>
</comment>
<sequence length="213" mass="24415">MNTPKTTAQQSLLLTLVLIGWFALAAQLYIMLGNSYASTIELIIRYFSYFTILSNLLVTISSTVLLLNPTISLARFLSKSKTLTAIAVYILIVGIIYNAVLRSIWQPEGLQKVVDELLHLILPILYVIYWFVYVNKSQLQWKDFQAWLIFPLIYVTFILLRGALSGFYPYPFMNVAQLGYQQVFINTFFITLVFTIVSLIYIGIAKMKRNEGK</sequence>
<dbReference type="Proteomes" id="UP001303899">
    <property type="component" value="Unassembled WGS sequence"/>
</dbReference>
<accession>A0ABU5S8A3</accession>
<dbReference type="InterPro" id="IPR049713">
    <property type="entry name" value="Pr6Pr-like"/>
</dbReference>
<keyword evidence="1" id="KW-0472">Membrane</keyword>
<feature type="transmembrane region" description="Helical" evidence="1">
    <location>
        <begin position="52"/>
        <end position="71"/>
    </location>
</feature>
<evidence type="ECO:0000313" key="3">
    <source>
        <dbReference type="Proteomes" id="UP001303899"/>
    </source>
</evidence>
<reference evidence="2 3" key="1">
    <citation type="submission" date="2023-12" db="EMBL/GenBank/DDBJ databases">
        <title>Novel species of the genus Arcicella isolated from rivers.</title>
        <authorList>
            <person name="Lu H."/>
        </authorList>
    </citation>
    <scope>NUCLEOTIDE SEQUENCE [LARGE SCALE GENOMIC DNA]</scope>
    <source>
        <strain evidence="2 3">DC2W</strain>
    </source>
</reference>
<protein>
    <submittedName>
        <fullName evidence="2">Pr6Pr family membrane protein</fullName>
    </submittedName>
</protein>
<organism evidence="2 3">
    <name type="scientific">Arcicella gelida</name>
    <dbReference type="NCBI Taxonomy" id="2984195"/>
    <lineage>
        <taxon>Bacteria</taxon>
        <taxon>Pseudomonadati</taxon>
        <taxon>Bacteroidota</taxon>
        <taxon>Cytophagia</taxon>
        <taxon>Cytophagales</taxon>
        <taxon>Flectobacillaceae</taxon>
        <taxon>Arcicella</taxon>
    </lineage>
</organism>
<dbReference type="EMBL" id="JAYGIL010000024">
    <property type="protein sequence ID" value="MEA5404706.1"/>
    <property type="molecule type" value="Genomic_DNA"/>
</dbReference>
<evidence type="ECO:0000313" key="2">
    <source>
        <dbReference type="EMBL" id="MEA5404706.1"/>
    </source>
</evidence>
<dbReference type="NCBIfam" id="NF038065">
    <property type="entry name" value="Pr6Pr"/>
    <property type="match status" value="1"/>
</dbReference>
<gene>
    <name evidence="2" type="ORF">VB776_17360</name>
</gene>
<keyword evidence="1" id="KW-0812">Transmembrane</keyword>
<feature type="transmembrane region" description="Helical" evidence="1">
    <location>
        <begin position="83"/>
        <end position="105"/>
    </location>
</feature>
<feature type="transmembrane region" description="Helical" evidence="1">
    <location>
        <begin position="184"/>
        <end position="204"/>
    </location>
</feature>
<name>A0ABU5S8A3_9BACT</name>
<keyword evidence="1" id="KW-1133">Transmembrane helix</keyword>
<dbReference type="RefSeq" id="WP_323698143.1">
    <property type="nucleotide sequence ID" value="NZ_JAYGIL010000024.1"/>
</dbReference>
<feature type="transmembrane region" description="Helical" evidence="1">
    <location>
        <begin position="117"/>
        <end position="134"/>
    </location>
</feature>
<feature type="transmembrane region" description="Helical" evidence="1">
    <location>
        <begin position="12"/>
        <end position="32"/>
    </location>
</feature>